<comment type="similarity">
    <text evidence="1">Belongs to the WXG100 family.</text>
</comment>
<reference evidence="3" key="3">
    <citation type="submission" date="2020-04" db="EMBL/GenBank/DDBJ databases">
        <title>Deep metagenomics examines the oral microbiome during advanced dental caries in children, revealing novel taxa and co-occurrences with host molecules.</title>
        <authorList>
            <person name="Baker J.L."/>
            <person name="Morton J.T."/>
            <person name="Dinis M."/>
            <person name="Alvarez R."/>
            <person name="Tran N.C."/>
            <person name="Knight R."/>
            <person name="Edlund A."/>
        </authorList>
    </citation>
    <scope>NUCLEOTIDE SEQUENCE</scope>
    <source>
        <strain evidence="3">JCVI_23_bin.22</strain>
    </source>
</reference>
<organism evidence="4 6">
    <name type="scientific">Streptococcus intermedius</name>
    <dbReference type="NCBI Taxonomy" id="1338"/>
    <lineage>
        <taxon>Bacteria</taxon>
        <taxon>Bacillati</taxon>
        <taxon>Bacillota</taxon>
        <taxon>Bacilli</taxon>
        <taxon>Lactobacillales</taxon>
        <taxon>Streptococcaceae</taxon>
        <taxon>Streptococcus</taxon>
        <taxon>Streptococcus anginosus group</taxon>
    </lineage>
</organism>
<sequence length="96" mass="11007">MAVISLTPEQLQEQARVYLSSKEQIEQAIQAVNKTNGEIAAQWKGQAFQAYLEQYNQLYVQVQKFEQLLESINHQLNSYAQTVAERDQQDAKSFGL</sequence>
<dbReference type="SUPFAM" id="SSF140453">
    <property type="entry name" value="EsxAB dimer-like"/>
    <property type="match status" value="1"/>
</dbReference>
<evidence type="ECO:0000313" key="6">
    <source>
        <dbReference type="Proteomes" id="UP000267137"/>
    </source>
</evidence>
<evidence type="ECO:0000313" key="5">
    <source>
        <dbReference type="Proteomes" id="UP000217792"/>
    </source>
</evidence>
<accession>A0A1L7MSA9</accession>
<evidence type="ECO:0000313" key="3">
    <source>
        <dbReference type="EMBL" id="MBF1712898.1"/>
    </source>
</evidence>
<dbReference type="Proteomes" id="UP000267137">
    <property type="component" value="Unassembled WGS sequence"/>
</dbReference>
<dbReference type="InterPro" id="IPR036689">
    <property type="entry name" value="ESAT-6-like_sf"/>
</dbReference>
<reference evidence="4 6" key="2">
    <citation type="submission" date="2018-11" db="EMBL/GenBank/DDBJ databases">
        <title>Species Designations Belie Phenotypic and Genotypic Heterogeneity in Oral Streptococci.</title>
        <authorList>
            <person name="Velsko I."/>
        </authorList>
    </citation>
    <scope>NUCLEOTIDE SEQUENCE [LARGE SCALE GENOMIC DNA]</scope>
    <source>
        <strain evidence="4 6">KLC02</strain>
    </source>
</reference>
<reference evidence="2 5" key="1">
    <citation type="journal article" date="2017" name="Infect. Immun.">
        <title>Characterization of the Pathogenicity of Streptococcus intermedius TYG1620 Isolated from a Human Brain Abscess Based on the Complete Genome Sequence with Transcriptome Analysis and Transposon Mutagenesis in a Murine Subcutaneous Abscess Model.</title>
        <authorList>
            <person name="Hasegawa N."/>
            <person name="Sekizuka T."/>
            <person name="Sugi Y."/>
            <person name="Kawakami N."/>
            <person name="Ogasawara Y."/>
            <person name="Kato K."/>
            <person name="Yamashita A."/>
            <person name="Takeuchi F."/>
            <person name="Kuroda M."/>
        </authorList>
    </citation>
    <scope>NUCLEOTIDE SEQUENCE [LARGE SCALE GENOMIC DNA]</scope>
    <source>
        <strain evidence="2 5">TYG1620</strain>
    </source>
</reference>
<dbReference type="Proteomes" id="UP000217792">
    <property type="component" value="Chromosome"/>
</dbReference>
<dbReference type="EMBL" id="RJOO01000003">
    <property type="protein sequence ID" value="RSJ23255.1"/>
    <property type="molecule type" value="Genomic_DNA"/>
</dbReference>
<dbReference type="InterPro" id="IPR010310">
    <property type="entry name" value="T7SS_ESAT-6-like"/>
</dbReference>
<protein>
    <recommendedName>
        <fullName evidence="1">ESAT-6-like protein</fullName>
    </recommendedName>
</protein>
<evidence type="ECO:0000313" key="4">
    <source>
        <dbReference type="EMBL" id="RSJ23255.1"/>
    </source>
</evidence>
<gene>
    <name evidence="4" type="primary">esxA</name>
    <name evidence="4" type="ORF">D8827_06245</name>
    <name evidence="3" type="ORF">HXO88_04050</name>
    <name evidence="2" type="ORF">SITYG_01160</name>
</gene>
<evidence type="ECO:0000313" key="2">
    <source>
        <dbReference type="EMBL" id="BAW16102.1"/>
    </source>
</evidence>
<dbReference type="NCBIfam" id="TIGR03930">
    <property type="entry name" value="WXG100_ESAT6"/>
    <property type="match status" value="1"/>
</dbReference>
<dbReference type="EMBL" id="JABZYP010000011">
    <property type="protein sequence ID" value="MBF1712898.1"/>
    <property type="molecule type" value="Genomic_DNA"/>
</dbReference>
<proteinExistence type="inferred from homology"/>
<name>A0A1L7MSA9_STRIT</name>
<dbReference type="Gene3D" id="1.10.287.1060">
    <property type="entry name" value="ESAT-6-like"/>
    <property type="match status" value="1"/>
</dbReference>
<dbReference type="AlphaFoldDB" id="A0A1L7MSA9"/>
<dbReference type="Pfam" id="PF06013">
    <property type="entry name" value="WXG100"/>
    <property type="match status" value="1"/>
</dbReference>
<dbReference type="STRING" id="1338.A6J72_04955"/>
<dbReference type="RefSeq" id="WP_003075019.1">
    <property type="nucleotide sequence ID" value="NZ_AP014880.1"/>
</dbReference>
<dbReference type="SMR" id="A0A1L7MSA9"/>
<dbReference type="Proteomes" id="UP000721045">
    <property type="component" value="Unassembled WGS sequence"/>
</dbReference>
<evidence type="ECO:0000256" key="1">
    <source>
        <dbReference type="RuleBase" id="RU362001"/>
    </source>
</evidence>
<dbReference type="EMBL" id="AP014880">
    <property type="protein sequence ID" value="BAW16102.1"/>
    <property type="molecule type" value="Genomic_DNA"/>
</dbReference>